<keyword evidence="8 10" id="KW-0472">Membrane</keyword>
<dbReference type="GO" id="GO:0044718">
    <property type="term" value="P:siderophore transmembrane transport"/>
    <property type="evidence" value="ECO:0007669"/>
    <property type="project" value="TreeGrafter"/>
</dbReference>
<keyword evidence="9 10" id="KW-0998">Cell outer membrane</keyword>
<evidence type="ECO:0000256" key="3">
    <source>
        <dbReference type="ARBA" id="ARBA00022452"/>
    </source>
</evidence>
<accession>A0A9X3CLW5</accession>
<dbReference type="Gene3D" id="2.40.170.20">
    <property type="entry name" value="TonB-dependent receptor, beta-barrel domain"/>
    <property type="match status" value="1"/>
</dbReference>
<feature type="chain" id="PRO_5040904485" evidence="14">
    <location>
        <begin position="27"/>
        <end position="746"/>
    </location>
</feature>
<dbReference type="Pfam" id="PF00593">
    <property type="entry name" value="TonB_dep_Rec_b-barrel"/>
    <property type="match status" value="1"/>
</dbReference>
<keyword evidence="3 10" id="KW-1134">Transmembrane beta strand</keyword>
<dbReference type="EMBL" id="JAKRRY010000006">
    <property type="protein sequence ID" value="MCW8345791.1"/>
    <property type="molecule type" value="Genomic_DNA"/>
</dbReference>
<feature type="signal peptide" evidence="14">
    <location>
        <begin position="1"/>
        <end position="26"/>
    </location>
</feature>
<evidence type="ECO:0000259" key="15">
    <source>
        <dbReference type="Pfam" id="PF00593"/>
    </source>
</evidence>
<dbReference type="PROSITE" id="PS00430">
    <property type="entry name" value="TONB_DEPENDENT_REC_1"/>
    <property type="match status" value="1"/>
</dbReference>
<dbReference type="Gene3D" id="2.170.130.10">
    <property type="entry name" value="TonB-dependent receptor, plug domain"/>
    <property type="match status" value="1"/>
</dbReference>
<feature type="short sequence motif" description="TonB box" evidence="11">
    <location>
        <begin position="65"/>
        <end position="71"/>
    </location>
</feature>
<dbReference type="AlphaFoldDB" id="A0A9X3CLW5"/>
<dbReference type="Pfam" id="PF07715">
    <property type="entry name" value="Plug"/>
    <property type="match status" value="1"/>
</dbReference>
<dbReference type="GO" id="GO:0009279">
    <property type="term" value="C:cell outer membrane"/>
    <property type="evidence" value="ECO:0007669"/>
    <property type="project" value="UniProtKB-SubCell"/>
</dbReference>
<dbReference type="InterPro" id="IPR012910">
    <property type="entry name" value="Plug_dom"/>
</dbReference>
<dbReference type="PANTHER" id="PTHR30069:SF42">
    <property type="entry name" value="FERRIC AEROBACTIN RECEPTOR"/>
    <property type="match status" value="1"/>
</dbReference>
<keyword evidence="18" id="KW-1185">Reference proteome</keyword>
<protein>
    <submittedName>
        <fullName evidence="17">TonB-dependent receptor</fullName>
    </submittedName>
</protein>
<feature type="region of interest" description="Disordered" evidence="13">
    <location>
        <begin position="30"/>
        <end position="61"/>
    </location>
</feature>
<keyword evidence="6" id="KW-0406">Ion transport</keyword>
<evidence type="ECO:0000259" key="16">
    <source>
        <dbReference type="Pfam" id="PF07715"/>
    </source>
</evidence>
<keyword evidence="5 14" id="KW-0732">Signal</keyword>
<evidence type="ECO:0000313" key="18">
    <source>
        <dbReference type="Proteomes" id="UP001155587"/>
    </source>
</evidence>
<comment type="subcellular location">
    <subcellularLocation>
        <location evidence="1 10">Cell outer membrane</location>
        <topology evidence="1 10">Multi-pass membrane protein</topology>
    </subcellularLocation>
</comment>
<keyword evidence="17" id="KW-0675">Receptor</keyword>
<evidence type="ECO:0000256" key="8">
    <source>
        <dbReference type="ARBA" id="ARBA00023136"/>
    </source>
</evidence>
<evidence type="ECO:0000256" key="11">
    <source>
        <dbReference type="PROSITE-ProRule" id="PRU10143"/>
    </source>
</evidence>
<dbReference type="CDD" id="cd01347">
    <property type="entry name" value="ligand_gated_channel"/>
    <property type="match status" value="1"/>
</dbReference>
<evidence type="ECO:0000313" key="17">
    <source>
        <dbReference type="EMBL" id="MCW8345791.1"/>
    </source>
</evidence>
<organism evidence="17 18">
    <name type="scientific">Vibrio qingdaonensis</name>
    <dbReference type="NCBI Taxonomy" id="2829491"/>
    <lineage>
        <taxon>Bacteria</taxon>
        <taxon>Pseudomonadati</taxon>
        <taxon>Pseudomonadota</taxon>
        <taxon>Gammaproteobacteria</taxon>
        <taxon>Vibrionales</taxon>
        <taxon>Vibrionaceae</taxon>
        <taxon>Vibrio</taxon>
    </lineage>
</organism>
<keyword evidence="7 11" id="KW-0798">TonB box</keyword>
<dbReference type="InterPro" id="IPR036942">
    <property type="entry name" value="Beta-barrel_TonB_sf"/>
</dbReference>
<evidence type="ECO:0000256" key="1">
    <source>
        <dbReference type="ARBA" id="ARBA00004571"/>
    </source>
</evidence>
<dbReference type="PROSITE" id="PS52016">
    <property type="entry name" value="TONB_DEPENDENT_REC_3"/>
    <property type="match status" value="1"/>
</dbReference>
<evidence type="ECO:0000256" key="10">
    <source>
        <dbReference type="PROSITE-ProRule" id="PRU01360"/>
    </source>
</evidence>
<evidence type="ECO:0000256" key="9">
    <source>
        <dbReference type="ARBA" id="ARBA00023237"/>
    </source>
</evidence>
<dbReference type="InterPro" id="IPR039426">
    <property type="entry name" value="TonB-dep_rcpt-like"/>
</dbReference>
<reference evidence="17" key="1">
    <citation type="submission" date="2022-02" db="EMBL/GenBank/DDBJ databases">
        <title>Vibrio sp. nov, a new bacterium isolated from seawater.</title>
        <authorList>
            <person name="Yuan Y."/>
        </authorList>
    </citation>
    <scope>NUCLEOTIDE SEQUENCE</scope>
    <source>
        <strain evidence="17">ZSDZ65</strain>
    </source>
</reference>
<feature type="domain" description="TonB-dependent receptor-like beta-barrel" evidence="15">
    <location>
        <begin position="268"/>
        <end position="711"/>
    </location>
</feature>
<dbReference type="InterPro" id="IPR037066">
    <property type="entry name" value="Plug_dom_sf"/>
</dbReference>
<keyword evidence="4 10" id="KW-0812">Transmembrane</keyword>
<sequence length="746" mass="81176">MKSSHSVKTSLFTLSLLALSINSAYAENAPLNPDQAQNHASHKTAEDTAQAAPSQVESESKAAETMVVTATRYSQDTDKIPGSIHVISSEELKQQTAVSDDLTSVIANLVPGMTPSRQKLSNQGENLRGRTALIMVDGVPQNNPLRNGNRYGYTVDPSMVERVEVVQGASAVQGNGATGGIINYVTKSAKPGDHWKQTIGTRVTSNLKDDGTGGKVYYNLKQYDEDYDLFIGGSWEQQGLYYDGNGNPIGMNAIQGETQDSNATNFLAKGGYNFDGGDQRVSFSASRFQLKSNQNYIPVKGDHVNGTPGTVVRGTPDGVPTSNYAELYNFGYDHYNFAGGELKFQAFYQEFEAVYGQASWWPTADKKMDQGAIVSSKKGFKLSYVRTDILGWDDSWVVGLDGMEDATKQKLMQSGKDVTPDMMYQSLAPFVQGDFLVSDSLRLSGGVRLENTKVKVADGQTLWGYGNAGHRQVDIIGGEQNFSQAVFNAGAVYDLTPSVSSFVGFSQGFGLPDIGRVLRGNWIGGPSTAPVGGAPIDFNTMPAVKPVVTDNYEIGLSYSDDKLHVSGSTYMSIAKDGANLSLNSGGTYDVTRQRTDIKGYELTATYNVLPTTSIQSLYSHVQGQVDSTGNGSVDSDMDLKNLSPDRLLVAVNHSFSDRLNGRVQYNHMFSRSKEANGAGAAQHFEGYGLMDISMFYDMNGYGRVSFAVENLLNEQYINYFSQIRNHSSYYFSGRGQTFSLGYELDF</sequence>
<dbReference type="GO" id="GO:0015344">
    <property type="term" value="F:siderophore uptake transmembrane transporter activity"/>
    <property type="evidence" value="ECO:0007669"/>
    <property type="project" value="TreeGrafter"/>
</dbReference>
<evidence type="ECO:0000256" key="12">
    <source>
        <dbReference type="RuleBase" id="RU003357"/>
    </source>
</evidence>
<feature type="domain" description="TonB-dependent receptor plug" evidence="16">
    <location>
        <begin position="78"/>
        <end position="181"/>
    </location>
</feature>
<evidence type="ECO:0000256" key="6">
    <source>
        <dbReference type="ARBA" id="ARBA00023065"/>
    </source>
</evidence>
<evidence type="ECO:0000256" key="4">
    <source>
        <dbReference type="ARBA" id="ARBA00022692"/>
    </source>
</evidence>
<gene>
    <name evidence="17" type="ORF">MD535_07165</name>
</gene>
<proteinExistence type="inferred from homology"/>
<keyword evidence="2 10" id="KW-0813">Transport</keyword>
<name>A0A9X3CLW5_9VIBR</name>
<evidence type="ECO:0000256" key="7">
    <source>
        <dbReference type="ARBA" id="ARBA00023077"/>
    </source>
</evidence>
<dbReference type="InterPro" id="IPR000531">
    <property type="entry name" value="Beta-barrel_TonB"/>
</dbReference>
<dbReference type="PANTHER" id="PTHR30069">
    <property type="entry name" value="TONB-DEPENDENT OUTER MEMBRANE RECEPTOR"/>
    <property type="match status" value="1"/>
</dbReference>
<evidence type="ECO:0000256" key="2">
    <source>
        <dbReference type="ARBA" id="ARBA00022448"/>
    </source>
</evidence>
<evidence type="ECO:0000256" key="14">
    <source>
        <dbReference type="SAM" id="SignalP"/>
    </source>
</evidence>
<evidence type="ECO:0000256" key="13">
    <source>
        <dbReference type="SAM" id="MobiDB-lite"/>
    </source>
</evidence>
<dbReference type="Proteomes" id="UP001155587">
    <property type="component" value="Unassembled WGS sequence"/>
</dbReference>
<dbReference type="SUPFAM" id="SSF56935">
    <property type="entry name" value="Porins"/>
    <property type="match status" value="1"/>
</dbReference>
<evidence type="ECO:0000256" key="5">
    <source>
        <dbReference type="ARBA" id="ARBA00022729"/>
    </source>
</evidence>
<dbReference type="InterPro" id="IPR010916">
    <property type="entry name" value="TonB_box_CS"/>
</dbReference>
<comment type="similarity">
    <text evidence="10 12">Belongs to the TonB-dependent receptor family.</text>
</comment>
<comment type="caution">
    <text evidence="17">The sequence shown here is derived from an EMBL/GenBank/DDBJ whole genome shotgun (WGS) entry which is preliminary data.</text>
</comment>
<dbReference type="RefSeq" id="WP_265674197.1">
    <property type="nucleotide sequence ID" value="NZ_JAKRRY010000006.1"/>
</dbReference>